<keyword evidence="1" id="KW-1133">Transmembrane helix</keyword>
<dbReference type="AlphaFoldDB" id="A0A077MBK2"/>
<evidence type="ECO:0000256" key="1">
    <source>
        <dbReference type="SAM" id="Phobius"/>
    </source>
</evidence>
<feature type="domain" description="TadE-like" evidence="2">
    <location>
        <begin position="20"/>
        <end position="62"/>
    </location>
</feature>
<comment type="caution">
    <text evidence="3">The sequence shown here is derived from an EMBL/GenBank/DDBJ whole genome shotgun (WGS) entry which is preliminary data.</text>
</comment>
<protein>
    <recommendedName>
        <fullName evidence="2">TadE-like domain-containing protein</fullName>
    </recommendedName>
</protein>
<accession>A0A077MBK2</accession>
<feature type="transmembrane region" description="Helical" evidence="1">
    <location>
        <begin position="21"/>
        <end position="47"/>
    </location>
</feature>
<evidence type="ECO:0000313" key="3">
    <source>
        <dbReference type="EMBL" id="CCI52033.1"/>
    </source>
</evidence>
<name>A0A077MBK2_9MICO</name>
<gene>
    <name evidence="3" type="ORF">BN13_140025</name>
</gene>
<dbReference type="EMBL" id="CAJC01000046">
    <property type="protein sequence ID" value="CCI52033.1"/>
    <property type="molecule type" value="Genomic_DNA"/>
</dbReference>
<dbReference type="Proteomes" id="UP000035720">
    <property type="component" value="Unassembled WGS sequence"/>
</dbReference>
<reference evidence="3 4" key="1">
    <citation type="journal article" date="2013" name="ISME J.">
        <title>A metabolic model for members of the genus Tetrasphaera involved in enhanced biological phosphorus removal.</title>
        <authorList>
            <person name="Kristiansen R."/>
            <person name="Nguyen H.T.T."/>
            <person name="Saunders A.M."/>
            <person name="Nielsen J.L."/>
            <person name="Wimmer R."/>
            <person name="Le V.Q."/>
            <person name="McIlroy S.J."/>
            <person name="Petrovski S."/>
            <person name="Seviour R.J."/>
            <person name="Calteau A."/>
            <person name="Nielsen K.L."/>
            <person name="Nielsen P.H."/>
        </authorList>
    </citation>
    <scope>NUCLEOTIDE SEQUENCE [LARGE SCALE GENOMIC DNA]</scope>
    <source>
        <strain evidence="3 4">Ben 74</strain>
    </source>
</reference>
<organism evidence="3 4">
    <name type="scientific">Nostocoides jenkinsii Ben 74</name>
    <dbReference type="NCBI Taxonomy" id="1193518"/>
    <lineage>
        <taxon>Bacteria</taxon>
        <taxon>Bacillati</taxon>
        <taxon>Actinomycetota</taxon>
        <taxon>Actinomycetes</taxon>
        <taxon>Micrococcales</taxon>
        <taxon>Intrasporangiaceae</taxon>
        <taxon>Nostocoides</taxon>
    </lineage>
</organism>
<dbReference type="Pfam" id="PF07811">
    <property type="entry name" value="TadE"/>
    <property type="match status" value="1"/>
</dbReference>
<evidence type="ECO:0000259" key="2">
    <source>
        <dbReference type="Pfam" id="PF07811"/>
    </source>
</evidence>
<dbReference type="RefSeq" id="WP_235433925.1">
    <property type="nucleotide sequence ID" value="NZ_HF571038.1"/>
</dbReference>
<proteinExistence type="predicted"/>
<sequence>MMRILARRLRAREPDDTDAGAAVADFAMVSGLLMLVFAMVFQLGLALHVRNTLISCAAEGARLGARADAQPGEAITRTRELIGKSISTRFAQDITASDGSVDGVAVVVVRVKAPLPLLGPFGPSGGLDVVGRAFQERQ</sequence>
<keyword evidence="1" id="KW-0472">Membrane</keyword>
<dbReference type="InterPro" id="IPR012495">
    <property type="entry name" value="TadE-like_dom"/>
</dbReference>
<dbReference type="STRING" id="1193518.BN13_140025"/>
<keyword evidence="1" id="KW-0812">Transmembrane</keyword>
<evidence type="ECO:0000313" key="4">
    <source>
        <dbReference type="Proteomes" id="UP000035720"/>
    </source>
</evidence>
<keyword evidence="4" id="KW-1185">Reference proteome</keyword>